<sequence length="72" mass="7907">MLEEGIVGDAALASSDAHAQAFWAIRDAPGEDQRFIPNHAAHDARRVETDEASQNRAHERVAYNTPTLPLRA</sequence>
<gene>
    <name evidence="2" type="ORF">AWB68_07714</name>
</gene>
<proteinExistence type="predicted"/>
<feature type="region of interest" description="Disordered" evidence="1">
    <location>
        <begin position="40"/>
        <end position="72"/>
    </location>
</feature>
<name>A0A158KWR7_9BURK</name>
<dbReference type="AlphaFoldDB" id="A0A158KWR7"/>
<dbReference type="Proteomes" id="UP000054770">
    <property type="component" value="Unassembled WGS sequence"/>
</dbReference>
<feature type="compositionally biased region" description="Basic and acidic residues" evidence="1">
    <location>
        <begin position="40"/>
        <end position="49"/>
    </location>
</feature>
<keyword evidence="3" id="KW-1185">Reference proteome</keyword>
<reference evidence="2" key="1">
    <citation type="submission" date="2016-01" db="EMBL/GenBank/DDBJ databases">
        <authorList>
            <person name="Peeters C."/>
        </authorList>
    </citation>
    <scope>NUCLEOTIDE SEQUENCE [LARGE SCALE GENOMIC DNA]</scope>
    <source>
        <strain evidence="2">LMG 22940</strain>
    </source>
</reference>
<protein>
    <submittedName>
        <fullName evidence="2">Uncharacterized protein</fullName>
    </submittedName>
</protein>
<evidence type="ECO:0000313" key="2">
    <source>
        <dbReference type="EMBL" id="SAL85537.1"/>
    </source>
</evidence>
<comment type="caution">
    <text evidence="2">The sequence shown here is derived from an EMBL/GenBank/DDBJ whole genome shotgun (WGS) entry which is preliminary data.</text>
</comment>
<evidence type="ECO:0000313" key="3">
    <source>
        <dbReference type="Proteomes" id="UP000054770"/>
    </source>
</evidence>
<accession>A0A158KWR7</accession>
<evidence type="ECO:0000256" key="1">
    <source>
        <dbReference type="SAM" id="MobiDB-lite"/>
    </source>
</evidence>
<dbReference type="EMBL" id="FCON02000192">
    <property type="protein sequence ID" value="SAL85537.1"/>
    <property type="molecule type" value="Genomic_DNA"/>
</dbReference>
<organism evidence="2 3">
    <name type="scientific">Caballeronia choica</name>
    <dbReference type="NCBI Taxonomy" id="326476"/>
    <lineage>
        <taxon>Bacteria</taxon>
        <taxon>Pseudomonadati</taxon>
        <taxon>Pseudomonadota</taxon>
        <taxon>Betaproteobacteria</taxon>
        <taxon>Burkholderiales</taxon>
        <taxon>Burkholderiaceae</taxon>
        <taxon>Caballeronia</taxon>
    </lineage>
</organism>